<evidence type="ECO:0000313" key="4">
    <source>
        <dbReference type="Proteomes" id="UP000071118"/>
    </source>
</evidence>
<evidence type="ECO:0000313" key="3">
    <source>
        <dbReference type="EMBL" id="VTZ69659.1"/>
    </source>
</evidence>
<dbReference type="EMBL" id="LK022889">
    <property type="protein sequence ID" value="VTZ69659.1"/>
    <property type="molecule type" value="Genomic_DNA"/>
</dbReference>
<feature type="region of interest" description="Disordered" evidence="1">
    <location>
        <begin position="2102"/>
        <end position="2182"/>
    </location>
</feature>
<feature type="region of interest" description="Disordered" evidence="1">
    <location>
        <begin position="2078"/>
        <end position="2097"/>
    </location>
</feature>
<keyword evidence="4" id="KW-1185">Reference proteome</keyword>
<keyword evidence="2" id="KW-0732">Signal</keyword>
<dbReference type="KEGG" id="pcb:PCHAS_1218800"/>
<feature type="compositionally biased region" description="Basic and acidic residues" evidence="1">
    <location>
        <begin position="2128"/>
        <end position="2182"/>
    </location>
</feature>
<organism evidence="3 4">
    <name type="scientific">Plasmodium chabaudi chabaudi</name>
    <dbReference type="NCBI Taxonomy" id="31271"/>
    <lineage>
        <taxon>Eukaryota</taxon>
        <taxon>Sar</taxon>
        <taxon>Alveolata</taxon>
        <taxon>Apicomplexa</taxon>
        <taxon>Aconoidasida</taxon>
        <taxon>Haemosporida</taxon>
        <taxon>Plasmodiidae</taxon>
        <taxon>Plasmodium</taxon>
        <taxon>Plasmodium (Vinckeia)</taxon>
    </lineage>
</organism>
<dbReference type="OrthoDB" id="369957at2759"/>
<protein>
    <submittedName>
        <fullName evidence="3">Oocyst capsule protein Cap380, putative</fullName>
    </submittedName>
</protein>
<reference evidence="3 4" key="1">
    <citation type="journal article" date="2014" name="BMC Biol.">
        <title>A comprehensive evaluation of rodent malaria parasite genomes and gene expression.</title>
        <authorList>
            <person name="Otto T.D."/>
            <person name="Bohme U."/>
            <person name="Jackson A.P."/>
            <person name="Hunt M."/>
            <person name="Franke-Fayard B."/>
            <person name="Hoeijmakers W.A."/>
            <person name="Religa A.A."/>
            <person name="Robertson L."/>
            <person name="Sanders M."/>
            <person name="Ogun S.A."/>
            <person name="Cunningham D."/>
            <person name="Erhart A."/>
            <person name="Billker O."/>
            <person name="Khan S.M."/>
            <person name="Stunnenberg H.G."/>
            <person name="Langhorne J."/>
            <person name="Holder A.A."/>
            <person name="Waters A.P."/>
            <person name="Newbold C.I."/>
            <person name="Pain A."/>
            <person name="Berriman M."/>
            <person name="Janse C.J."/>
        </authorList>
    </citation>
    <scope>NUCLEOTIDE SEQUENCE [LARGE SCALE GENOMIC DNA]</scope>
    <source>
        <strain evidence="3 4">AS</strain>
    </source>
</reference>
<dbReference type="Proteomes" id="UP000071118">
    <property type="component" value="Chromosome 12"/>
</dbReference>
<feature type="signal peptide" evidence="2">
    <location>
        <begin position="1"/>
        <end position="20"/>
    </location>
</feature>
<sequence length="3276" mass="382424">MYVINVIYVLIVCLFGIVLSSPHWADPLLNDFGNEDLSTNKKKRLHSTKAKRYALDISSFGNTCVAKYSDICGHSNYEIRVNNGISGYTIKAMLIQKETSDIVSVHHAVSSFSTDGSALLKFDDIPSLHYNIILEVTDLIYNKDYTIGNKCLCNVCNDTKIEINLSNLENNIIHATRGHKQIKLPFPQSSFVNGKLLFSNFSLYHSQINLKSIENYEEIYKNQYELVRPCSGIIMVHSEKYKIHYDIKSVHCYHVYIIDKIMKKITSNDQRSINFKNNMFLMFDENKTNEDDMISVVKNYSIQLPLKYDNGFYYPQSTVNGLLVTINVNVLLNNIKNIYINNIDKKMEYIQIFRIIIRLMHQYNEITYDNLLQYTTNLTLEKSKSPSSLINTNIYNVYAEELTVLLNSLSLEFNPDIIGLDKNVVLMEEKEFISQHGVDTNARIYKNQLILKESSDVCLVLLQDIAREISSYVNNKLDHKYTGVCKNLRKKNSYANMSVMHYTYEIDCNISIFYKEYNTNEGLMITNVISNKSLFEDVYIQLHYYDIYEYGILVHIQVDQNLVRYMKSLAKNYINNDSVIVMNIIGRKTDKLPEDIDQTLKIITFPIDCITNCSNAESIIIHDNYDYISIENICIKNTNGSEICFPKYNYSYIFDTRLLLVHMININPYPEITLHAIIHQRIVEGNYCILSRHPLLISHEYTPRIYKDNVCKEYINRCELLSTNVVVKSINIPSSILQLKNKFKLSFTTDFDEKHEEMFQVNYLADNDIVNISQKKHLLTHYNNSFYINQHDNLINESKRQKEDFNPIVSIDESSHNYIKGNGELYNEENAYKNIDNIQEMKYDINIFNMERMYTHEQTSKNNDSSLYPFGGLSINYSHVKKNIYMKFLNDYIYFYESDSQKSDYNTVSALSEDKFSHFTNVSVYNYECLGAYAYLMNKFNILVNDSLNCEAIHMIIEVLLKGKLGKYFIYNKNKIFLNFIKKEQYSDDIYDVFDLIDVEIYEQDNLHTPKSKHRLNVSIDENNLNLLYSHKNVLYRNKYFSNIYILMFKIAYLSNEYDFYTFFYDLTGIRLIDETVLINMDKLSMEDQTYIQYILLHLENNYNIKIEEHTNKFEELINEISLLAAYIVELTSSYKIDLNTTSVESENELKSFANIKYFVYINEFKYHGKNVSINQLVHTMSQFDTLIIKKKVLCCSNFVDEVEASLKYYLMYKYVHTGTDLVNENDDIMPPTAYNIIQTLLERPIPKSDIYDKMTKSNIDNIATHIMKESGFIHKNNITTEYKDLECIHLDSINHYDNIITHFETKYDNHGSLVSMTILKGLLKDKSIDIQEDMDYSVYFSFRNLSVPFIGKTHREETLDFKRILLLKAFPKAINESVVFYTYIDQLDGNSLFMLEKIIFVSKGNKLVKEINVEYQTFFVHPHNMILTNNMDSNTHINTYSTYFNELTRCYHYNNGIQACNYPEYGYNGFTPYYVFYTENNQRKEILFKDNEEIANLINNKPLTLTKRYNIELGGEKMDVEIYNSVEVIINEIAFSIGLKNFNEKNCSKLTLNNGLMHIPNDPNSLISSIYYETLYCLDKSAIYKKILTICNFDKEELIKLFSASDSNILPYNLEETFAKSLTHNEIINLITYFISAPYQINMMIRRTDDTDNKDVNNDIKPLILNIMEFNSTENSESKIVFIENEDIIKINKQFLQKEVDNSSLLEFNKSLYFELLKYMPDSFINEHKILIDMKDINNYLKSYINKENICNNDSYFKNNGIMLVPGETSTYNQPSFTYINNDNIYIKKKPEDSYIFNNIFLFEGKNNLDKKFLNAIVVLSPIHITEVHDISYVELIANAFDNKHQFSMKCYPHKKYDNSYFEKEFNLAPNSIYFVCMNVYTMYLKSGLYEFNKYLIKFNTTNSNTYHVYQNMPVRPVYTVKNNNIIVPDMNKIDLKLHRIKDDDMNSVLIKYLIYVDGSITLHTNPYVVVNPIFTEDSYYYNTNIRQTDDYVSFMYSRKLKLFEFLELPTTQMLFKENTMTITTEQFVHYQEETHNIYLLTLVKTLNLTKVIIRDIYNNEFEITIDLVTDEKPVAPTNVHTETPLPTPPISTTTDIIEEKEEEKVEEKEEEKEEEKVEEKEEEKEEEKIEEKEEEKVEEKEEEKVEEKEEEKVEEKEEEKIEEKEEEKVEEKEEEKVEEKEEEKSNVACKCCLIKITNNTGSNGNCISVTQYLFLVQSLTSISEGKISLHVSENGYELIGNDDNLPINRTLNLLCTKLNGEVKLTNGDYNIQISNYRYTMPKSTIKISNGYFNILRINEDGTRYIAPPNVFINGEKPFTVDLNIPKITSIENTEKVSESLVPEEKNKSQVIDVIPIPSVEEKKQSKPSFSNYGWLTNQRTISLNNAHYYRRNVTCSIYIKSIELYDDKDKMGVYENKYDINTNSLHYGVYEIHVNNGKSYGSCKNGHCLLDYWFLNYIIHSNQLKNGVYMLHIKNYINIHRIDQHESNPNHVTEYSKATVTESLPVASKSVFCASENLNTLESFDANKKIKIIREVETNSNMNAGIYIVHINYNNYEVYAEKENHKILDTGIFESCIKHDFDIKDDMQYIYKVQILNGETKDIRHKENESIFIDKNNNKFKEYYAFISSIENNDNRSAYGYNNITRFYGPHHIVKSKYIINGQNLHNIKRINQNGYYENIDEKDEEIVMELFNSLFESIPHDKLYFIEIFDEDFDYSLITDFESKIGLEMDSNNSGSENASRTNEILTDTQNNIFMVQIAEYRGMDHQNRKWGYNDYDEFMLQGDFIKPGHYDIVFSNGKYTINYYSSDEKKIKASDIENIIMSSGKILKNSYYKIHIVKWENSEESMLINDLFHTKVDAAKSKDNKYAATEVKDSDNTASSSVVPSKKEGGGFYRSYISLKLKYDESDKYGIKKVVDGIFDSKIVDSKYSVKMLNNNSYRINILNNSNVHSKSIIDLIKSVWNCNMNGNNCIYDIEIYAYNTVERGNNGMDSNNDDYYYIIIEPIKNEEEEVGNSDKVASKKDTEYIKIIGKNLPIGHFNVVVENDTFNGTDANKMKVDKNLIKTIMFLSFEKPLDGKYNVTIVKNNDSILTNCSEYNTEMKEKISPTHKGIHQHITIRGFNEENHLATIFQKDIHFQKGNGIKDGQYSMQPHLNGTYSIRSRNYKLSTNENTLLQDILLGTSFKGYSFLNITTIDDGPSELLQYDLFSSKNCISLQNDNTNSIGIRSNILPSIENSESSTIKYKYVKSKITNAITHCSSSNEMNCLNVLRRA</sequence>
<gene>
    <name evidence="3" type="ORF">PCHAS_1218800</name>
</gene>
<dbReference type="VEuPathDB" id="PlasmoDB:PCHAS_1218800"/>
<name>A0A4V0K931_PLACU</name>
<evidence type="ECO:0000256" key="1">
    <source>
        <dbReference type="SAM" id="MobiDB-lite"/>
    </source>
</evidence>
<accession>A0A4V0K931</accession>
<feature type="chain" id="PRO_5020646929" evidence="2">
    <location>
        <begin position="21"/>
        <end position="3276"/>
    </location>
</feature>
<evidence type="ECO:0000256" key="2">
    <source>
        <dbReference type="SAM" id="SignalP"/>
    </source>
</evidence>
<dbReference type="GeneID" id="3496426"/>
<dbReference type="RefSeq" id="XP_743324.2">
    <property type="nucleotide sequence ID" value="XM_738231.2"/>
</dbReference>
<proteinExistence type="predicted"/>